<keyword evidence="1" id="KW-0812">Transmembrane</keyword>
<name>A0A395HVN0_ASPHC</name>
<dbReference type="RefSeq" id="XP_025551014.1">
    <property type="nucleotide sequence ID" value="XM_025701114.1"/>
</dbReference>
<dbReference type="GeneID" id="37205403"/>
<feature type="transmembrane region" description="Helical" evidence="1">
    <location>
        <begin position="135"/>
        <end position="155"/>
    </location>
</feature>
<evidence type="ECO:0000313" key="2">
    <source>
        <dbReference type="EMBL" id="RAL11860.1"/>
    </source>
</evidence>
<accession>A0A395HVN0</accession>
<keyword evidence="1" id="KW-1133">Transmembrane helix</keyword>
<dbReference type="AlphaFoldDB" id="A0A395HVN0"/>
<keyword evidence="1" id="KW-0472">Membrane</keyword>
<evidence type="ECO:0000256" key="1">
    <source>
        <dbReference type="SAM" id="Phobius"/>
    </source>
</evidence>
<gene>
    <name evidence="2" type="ORF">BO97DRAFT_87536</name>
</gene>
<reference evidence="2 3" key="1">
    <citation type="submission" date="2018-02" db="EMBL/GenBank/DDBJ databases">
        <title>The genomes of Aspergillus section Nigri reveals drivers in fungal speciation.</title>
        <authorList>
            <consortium name="DOE Joint Genome Institute"/>
            <person name="Vesth T.C."/>
            <person name="Nybo J."/>
            <person name="Theobald S."/>
            <person name="Brandl J."/>
            <person name="Frisvad J.C."/>
            <person name="Nielsen K.F."/>
            <person name="Lyhne E.K."/>
            <person name="Kogle M.E."/>
            <person name="Kuo A."/>
            <person name="Riley R."/>
            <person name="Clum A."/>
            <person name="Nolan M."/>
            <person name="Lipzen A."/>
            <person name="Salamov A."/>
            <person name="Henrissat B."/>
            <person name="Wiebenga A."/>
            <person name="De vries R.P."/>
            <person name="Grigoriev I.V."/>
            <person name="Mortensen U.H."/>
            <person name="Andersen M.R."/>
            <person name="Baker S.E."/>
        </authorList>
    </citation>
    <scope>NUCLEOTIDE SEQUENCE [LARGE SCALE GENOMIC DNA]</scope>
    <source>
        <strain evidence="2 3">CBS 101889</strain>
    </source>
</reference>
<proteinExistence type="predicted"/>
<dbReference type="VEuPathDB" id="FungiDB:BO97DRAFT_87536"/>
<evidence type="ECO:0000313" key="3">
    <source>
        <dbReference type="Proteomes" id="UP000248961"/>
    </source>
</evidence>
<keyword evidence="3" id="KW-1185">Reference proteome</keyword>
<organism evidence="2 3">
    <name type="scientific">Aspergillus homomorphus (strain CBS 101889)</name>
    <dbReference type="NCBI Taxonomy" id="1450537"/>
    <lineage>
        <taxon>Eukaryota</taxon>
        <taxon>Fungi</taxon>
        <taxon>Dikarya</taxon>
        <taxon>Ascomycota</taxon>
        <taxon>Pezizomycotina</taxon>
        <taxon>Eurotiomycetes</taxon>
        <taxon>Eurotiomycetidae</taxon>
        <taxon>Eurotiales</taxon>
        <taxon>Aspergillaceae</taxon>
        <taxon>Aspergillus</taxon>
        <taxon>Aspergillus subgen. Circumdati</taxon>
    </lineage>
</organism>
<sequence length="196" mass="21993">MNTGDCCRSRILALKKPLIPDIPPSPSGQSVSFSCFILFLTCFFSSDSVLSFLIDPVEEQSPYWCPLCSPSLPVDFIFAVRGLNLRVGNFSLVIFPDRRKPAKNTFALVLFSLSLSHSLSVSSSLLFLFSLIFHFFSFLFFPFLFFFFPSLSLFLSPPRAGQTRPWTGLDTSPFPGCLGQQWFLSLCLPIPTSNHH</sequence>
<dbReference type="Proteomes" id="UP000248961">
    <property type="component" value="Unassembled WGS sequence"/>
</dbReference>
<dbReference type="EMBL" id="KZ824286">
    <property type="protein sequence ID" value="RAL11860.1"/>
    <property type="molecule type" value="Genomic_DNA"/>
</dbReference>
<protein>
    <submittedName>
        <fullName evidence="2">Uncharacterized protein</fullName>
    </submittedName>
</protein>
<feature type="transmembrane region" description="Helical" evidence="1">
    <location>
        <begin position="107"/>
        <end position="129"/>
    </location>
</feature>